<evidence type="ECO:0000259" key="2">
    <source>
        <dbReference type="SMART" id="SM00903"/>
    </source>
</evidence>
<protein>
    <recommendedName>
        <fullName evidence="2">Flavin reductase like domain-containing protein</fullName>
    </recommendedName>
</protein>
<dbReference type="GeneID" id="59376298"/>
<dbReference type="InterPro" id="IPR050268">
    <property type="entry name" value="NADH-dep_flavin_reductase"/>
</dbReference>
<dbReference type="InterPro" id="IPR012349">
    <property type="entry name" value="Split_barrel_FMN-bd"/>
</dbReference>
<dbReference type="Pfam" id="PF01613">
    <property type="entry name" value="Flavin_Reduct"/>
    <property type="match status" value="1"/>
</dbReference>
<dbReference type="PANTHER" id="PTHR30466:SF1">
    <property type="entry name" value="FMN REDUCTASE (NADH) RUTF"/>
    <property type="match status" value="1"/>
</dbReference>
<evidence type="ECO:0000313" key="3">
    <source>
        <dbReference type="EMBL" id="KAF7430769.1"/>
    </source>
</evidence>
<keyword evidence="1" id="KW-0560">Oxidoreductase</keyword>
<accession>A0A8H6ZU71</accession>
<sequence length="297" mass="32818">MLKSVNDSVLKSKKSCRCAESQLTPMLFFRTIACACRRASRCRTTLQSYYQPRSEYHTKNADDLQSRVTQSKLREILRETAQPVAVITSWMPPSSSHEGDGYSKYHGATLSSFTSVAMDPYPLVSFALRMPSRMGATLKSLYSDACPGQEFGGGENSAHLVMNLLSASQARAAHKFARPDLHPHPFDSSSNSAKSENIPYFVSKDGLPVLEGSLGAFSCRLVAPAIPLHDLSYLENLGQAHTEPRSLPRLPPGSVISELFIAQVMRIELQPPSPCTEMKPLLYHRRSFTTCKGDECE</sequence>
<dbReference type="EMBL" id="JACETU010000004">
    <property type="protein sequence ID" value="KAF7430769.1"/>
    <property type="molecule type" value="Genomic_DNA"/>
</dbReference>
<evidence type="ECO:0000256" key="1">
    <source>
        <dbReference type="ARBA" id="ARBA00023002"/>
    </source>
</evidence>
<organism evidence="3 4">
    <name type="scientific">Pleurotus ostreatus</name>
    <name type="common">Oyster mushroom</name>
    <name type="synonym">White-rot fungus</name>
    <dbReference type="NCBI Taxonomy" id="5322"/>
    <lineage>
        <taxon>Eukaryota</taxon>
        <taxon>Fungi</taxon>
        <taxon>Dikarya</taxon>
        <taxon>Basidiomycota</taxon>
        <taxon>Agaricomycotina</taxon>
        <taxon>Agaricomycetes</taxon>
        <taxon>Agaricomycetidae</taxon>
        <taxon>Agaricales</taxon>
        <taxon>Pleurotineae</taxon>
        <taxon>Pleurotaceae</taxon>
        <taxon>Pleurotus</taxon>
    </lineage>
</organism>
<evidence type="ECO:0000313" key="4">
    <source>
        <dbReference type="Proteomes" id="UP000623687"/>
    </source>
</evidence>
<dbReference type="AlphaFoldDB" id="A0A8H6ZU71"/>
<keyword evidence="4" id="KW-1185">Reference proteome</keyword>
<comment type="caution">
    <text evidence="3">The sequence shown here is derived from an EMBL/GenBank/DDBJ whole genome shotgun (WGS) entry which is preliminary data.</text>
</comment>
<reference evidence="3" key="1">
    <citation type="submission" date="2019-07" db="EMBL/GenBank/DDBJ databases">
        <authorList>
            <person name="Palmer J.M."/>
        </authorList>
    </citation>
    <scope>NUCLEOTIDE SEQUENCE</scope>
    <source>
        <strain evidence="3">PC9</strain>
    </source>
</reference>
<feature type="domain" description="Flavin reductase like" evidence="2">
    <location>
        <begin position="77"/>
        <end position="290"/>
    </location>
</feature>
<name>A0A8H6ZU71_PLEOS</name>
<dbReference type="OrthoDB" id="2015405at2759"/>
<dbReference type="PANTHER" id="PTHR30466">
    <property type="entry name" value="FLAVIN REDUCTASE"/>
    <property type="match status" value="1"/>
</dbReference>
<dbReference type="InterPro" id="IPR002563">
    <property type="entry name" value="Flavin_Rdtase-like_dom"/>
</dbReference>
<dbReference type="GO" id="GO:0010181">
    <property type="term" value="F:FMN binding"/>
    <property type="evidence" value="ECO:0007669"/>
    <property type="project" value="InterPro"/>
</dbReference>
<dbReference type="Proteomes" id="UP000623687">
    <property type="component" value="Unassembled WGS sequence"/>
</dbReference>
<proteinExistence type="predicted"/>
<gene>
    <name evidence="3" type="ORF">PC9H_006480</name>
</gene>
<dbReference type="SMART" id="SM00903">
    <property type="entry name" value="Flavin_Reduct"/>
    <property type="match status" value="1"/>
</dbReference>
<dbReference type="Gene3D" id="2.30.110.10">
    <property type="entry name" value="Electron Transport, Fmn-binding Protein, Chain A"/>
    <property type="match status" value="1"/>
</dbReference>
<dbReference type="SUPFAM" id="SSF50475">
    <property type="entry name" value="FMN-binding split barrel"/>
    <property type="match status" value="1"/>
</dbReference>
<dbReference type="GO" id="GO:0042602">
    <property type="term" value="F:riboflavin reductase (NADPH) activity"/>
    <property type="evidence" value="ECO:0007669"/>
    <property type="project" value="TreeGrafter"/>
</dbReference>
<dbReference type="RefSeq" id="XP_036632047.1">
    <property type="nucleotide sequence ID" value="XM_036776028.1"/>
</dbReference>
<dbReference type="VEuPathDB" id="FungiDB:PC9H_006480"/>